<dbReference type="SMART" id="SM00857">
    <property type="entry name" value="Resolvase"/>
    <property type="match status" value="1"/>
</dbReference>
<dbReference type="GO" id="GO:0006355">
    <property type="term" value="P:regulation of DNA-templated transcription"/>
    <property type="evidence" value="ECO:0007669"/>
    <property type="project" value="InterPro"/>
</dbReference>
<dbReference type="Gene3D" id="3.40.50.1390">
    <property type="entry name" value="Resolvase, N-terminal catalytic domain"/>
    <property type="match status" value="1"/>
</dbReference>
<feature type="domain" description="Resolvase/invertase-type recombinase catalytic" evidence="3">
    <location>
        <begin position="2"/>
        <end position="147"/>
    </location>
</feature>
<evidence type="ECO:0000256" key="1">
    <source>
        <dbReference type="ARBA" id="ARBA00023125"/>
    </source>
</evidence>
<dbReference type="PANTHER" id="PTHR30461:SF2">
    <property type="entry name" value="SERINE RECOMBINASE PINE-RELATED"/>
    <property type="match status" value="1"/>
</dbReference>
<dbReference type="PROSITE" id="PS51736">
    <property type="entry name" value="RECOMBINASES_3"/>
    <property type="match status" value="1"/>
</dbReference>
<organism evidence="4 5">
    <name type="scientific">Hymenobacter psychrotolerans DSM 18569</name>
    <dbReference type="NCBI Taxonomy" id="1121959"/>
    <lineage>
        <taxon>Bacteria</taxon>
        <taxon>Pseudomonadati</taxon>
        <taxon>Bacteroidota</taxon>
        <taxon>Cytophagia</taxon>
        <taxon>Cytophagales</taxon>
        <taxon>Hymenobacteraceae</taxon>
        <taxon>Hymenobacter</taxon>
    </lineage>
</organism>
<dbReference type="Pfam" id="PF13384">
    <property type="entry name" value="HTH_23"/>
    <property type="match status" value="1"/>
</dbReference>
<evidence type="ECO:0000259" key="3">
    <source>
        <dbReference type="PROSITE" id="PS51736"/>
    </source>
</evidence>
<keyword evidence="5" id="KW-1185">Reference proteome</keyword>
<reference evidence="5" key="1">
    <citation type="submission" date="2016-11" db="EMBL/GenBank/DDBJ databases">
        <authorList>
            <person name="Varghese N."/>
            <person name="Submissions S."/>
        </authorList>
    </citation>
    <scope>NUCLEOTIDE SEQUENCE [LARGE SCALE GENOMIC DNA]</scope>
    <source>
        <strain evidence="5">DSM 18569</strain>
    </source>
</reference>
<evidence type="ECO:0000313" key="5">
    <source>
        <dbReference type="Proteomes" id="UP000183947"/>
    </source>
</evidence>
<dbReference type="GO" id="GO:0003677">
    <property type="term" value="F:DNA binding"/>
    <property type="evidence" value="ECO:0007669"/>
    <property type="project" value="UniProtKB-KW"/>
</dbReference>
<dbReference type="RefSeq" id="WP_073288035.1">
    <property type="nucleotide sequence ID" value="NZ_FRAS01000024.1"/>
</dbReference>
<dbReference type="InterPro" id="IPR050639">
    <property type="entry name" value="SSR_resolvase"/>
</dbReference>
<gene>
    <name evidence="4" type="ORF">SAMN02746009_03559</name>
</gene>
<proteinExistence type="predicted"/>
<keyword evidence="1" id="KW-0238">DNA-binding</keyword>
<dbReference type="InterPro" id="IPR006119">
    <property type="entry name" value="Resolv_N"/>
</dbReference>
<protein>
    <submittedName>
        <fullName evidence="4">Site-specific DNA recombinase</fullName>
    </submittedName>
</protein>
<dbReference type="Pfam" id="PF00239">
    <property type="entry name" value="Resolvase"/>
    <property type="match status" value="1"/>
</dbReference>
<dbReference type="CDD" id="cd03768">
    <property type="entry name" value="SR_ResInv"/>
    <property type="match status" value="1"/>
</dbReference>
<dbReference type="SUPFAM" id="SSF46894">
    <property type="entry name" value="C-terminal effector domain of the bipartite response regulators"/>
    <property type="match status" value="1"/>
</dbReference>
<sequence>MKAAIYARVSTRDKGQDNENQLRELRAFAERLGYTIYRQYVDTESGGKAERPQFKQLFTDAHQRRFDVVLFWALDRFSREGVIETLNHLQRLSHSGVQFKSYTEQYLDSTGMFKDAIISILATIAKQERVRLGERTKAGLSKAVAKGKVLGRPGVDTEKQAHVQRLKATGISNRAIATALGLSPSTVAKYLEAARASALASAASGISWCGATRSSGW</sequence>
<dbReference type="Gene3D" id="1.10.10.10">
    <property type="entry name" value="Winged helix-like DNA-binding domain superfamily/Winged helix DNA-binding domain"/>
    <property type="match status" value="1"/>
</dbReference>
<dbReference type="InterPro" id="IPR036162">
    <property type="entry name" value="Resolvase-like_N_sf"/>
</dbReference>
<dbReference type="InterPro" id="IPR036388">
    <property type="entry name" value="WH-like_DNA-bd_sf"/>
</dbReference>
<dbReference type="InterPro" id="IPR016032">
    <property type="entry name" value="Sig_transdc_resp-reg_C-effctor"/>
</dbReference>
<evidence type="ECO:0000256" key="2">
    <source>
        <dbReference type="ARBA" id="ARBA00023172"/>
    </source>
</evidence>
<name>A0A1M7E9G6_9BACT</name>
<dbReference type="EMBL" id="FRAS01000024">
    <property type="protein sequence ID" value="SHL88296.1"/>
    <property type="molecule type" value="Genomic_DNA"/>
</dbReference>
<accession>A0A1M7E9G6</accession>
<dbReference type="AlphaFoldDB" id="A0A1M7E9G6"/>
<dbReference type="SUPFAM" id="SSF53041">
    <property type="entry name" value="Resolvase-like"/>
    <property type="match status" value="1"/>
</dbReference>
<dbReference type="PANTHER" id="PTHR30461">
    <property type="entry name" value="DNA-INVERTASE FROM LAMBDOID PROPHAGE"/>
    <property type="match status" value="1"/>
</dbReference>
<dbReference type="GO" id="GO:0000150">
    <property type="term" value="F:DNA strand exchange activity"/>
    <property type="evidence" value="ECO:0007669"/>
    <property type="project" value="InterPro"/>
</dbReference>
<dbReference type="Proteomes" id="UP000183947">
    <property type="component" value="Unassembled WGS sequence"/>
</dbReference>
<evidence type="ECO:0000313" key="4">
    <source>
        <dbReference type="EMBL" id="SHL88296.1"/>
    </source>
</evidence>
<keyword evidence="2" id="KW-0233">DNA recombination</keyword>
<dbReference type="STRING" id="1121959.SAMN02746009_03559"/>